<dbReference type="EMBL" id="PFXF01000032">
    <property type="protein sequence ID" value="PJA32517.1"/>
    <property type="molecule type" value="Genomic_DNA"/>
</dbReference>
<protein>
    <submittedName>
        <fullName evidence="1">Uncharacterized protein</fullName>
    </submittedName>
</protein>
<gene>
    <name evidence="1" type="ORF">CO185_02690</name>
</gene>
<accession>A0A2M7WR86</accession>
<evidence type="ECO:0000313" key="1">
    <source>
        <dbReference type="EMBL" id="PJA32517.1"/>
    </source>
</evidence>
<proteinExistence type="predicted"/>
<reference evidence="2" key="1">
    <citation type="submission" date="2017-09" db="EMBL/GenBank/DDBJ databases">
        <title>Depth-based differentiation of microbial function through sediment-hosted aquifers and enrichment of novel symbionts in the deep terrestrial subsurface.</title>
        <authorList>
            <person name="Probst A.J."/>
            <person name="Ladd B."/>
            <person name="Jarett J.K."/>
            <person name="Geller-Mcgrath D.E."/>
            <person name="Sieber C.M.K."/>
            <person name="Emerson J.B."/>
            <person name="Anantharaman K."/>
            <person name="Thomas B.C."/>
            <person name="Malmstrom R."/>
            <person name="Stieglmeier M."/>
            <person name="Klingl A."/>
            <person name="Woyke T."/>
            <person name="Ryan C.M."/>
            <person name="Banfield J.F."/>
        </authorList>
    </citation>
    <scope>NUCLEOTIDE SEQUENCE [LARGE SCALE GENOMIC DNA]</scope>
</reference>
<comment type="caution">
    <text evidence="1">The sequence shown here is derived from an EMBL/GenBank/DDBJ whole genome shotgun (WGS) entry which is preliminary data.</text>
</comment>
<sequence>MTLKKEKVMFDNLPDTDKGLFISCLKSWKEIVGNGTPDAESLEWKILVFTLAMNRLTRGKDFLEHTYLSAEVPELLGRIMKSFIKEEMSLEETRQQLEYCVAKLEEWRNELNNFLKSP</sequence>
<organism evidence="1 2">
    <name type="scientific">Candidatus Zambryskibacteria bacterium CG_4_9_14_3_um_filter_42_15</name>
    <dbReference type="NCBI Taxonomy" id="1975112"/>
    <lineage>
        <taxon>Bacteria</taxon>
        <taxon>Candidatus Zambryskiibacteriota</taxon>
    </lineage>
</organism>
<dbReference type="Proteomes" id="UP000230758">
    <property type="component" value="Unassembled WGS sequence"/>
</dbReference>
<dbReference type="AlphaFoldDB" id="A0A2M7WR86"/>
<evidence type="ECO:0000313" key="2">
    <source>
        <dbReference type="Proteomes" id="UP000230758"/>
    </source>
</evidence>
<name>A0A2M7WR86_9BACT</name>